<evidence type="ECO:0000259" key="2">
    <source>
        <dbReference type="Pfam" id="PF14028"/>
    </source>
</evidence>
<reference evidence="4" key="1">
    <citation type="journal article" date="2019" name="Int. J. Syst. Evol. Microbiol.">
        <title>The Global Catalogue of Microorganisms (GCM) 10K type strain sequencing project: providing services to taxonomists for standard genome sequencing and annotation.</title>
        <authorList>
            <consortium name="The Broad Institute Genomics Platform"/>
            <consortium name="The Broad Institute Genome Sequencing Center for Infectious Disease"/>
            <person name="Wu L."/>
            <person name="Ma J."/>
        </authorList>
    </citation>
    <scope>NUCLEOTIDE SEQUENCE [LARGE SCALE GENOMIC DNA]</scope>
    <source>
        <strain evidence="4">JCM 17342</strain>
    </source>
</reference>
<dbReference type="EMBL" id="BAABAL010000012">
    <property type="protein sequence ID" value="GAA4010038.1"/>
    <property type="molecule type" value="Genomic_DNA"/>
</dbReference>
<dbReference type="Proteomes" id="UP001501747">
    <property type="component" value="Unassembled WGS sequence"/>
</dbReference>
<proteinExistence type="predicted"/>
<evidence type="ECO:0000313" key="3">
    <source>
        <dbReference type="EMBL" id="GAA4010038.1"/>
    </source>
</evidence>
<feature type="domain" description="Lantibiotic dehydratase N-terminal" evidence="1">
    <location>
        <begin position="49"/>
        <end position="685"/>
    </location>
</feature>
<feature type="domain" description="Thiopeptide-type bacteriocin biosynthesis" evidence="2">
    <location>
        <begin position="751"/>
        <end position="1000"/>
    </location>
</feature>
<dbReference type="InterPro" id="IPR023809">
    <property type="entry name" value="Thiopep_bacteriocin_synth_dom"/>
</dbReference>
<dbReference type="Pfam" id="PF14028">
    <property type="entry name" value="Lant_dehydr_C"/>
    <property type="match status" value="1"/>
</dbReference>
<evidence type="ECO:0000313" key="4">
    <source>
        <dbReference type="Proteomes" id="UP001501747"/>
    </source>
</evidence>
<gene>
    <name evidence="3" type="ORF">GCM10022247_35230</name>
</gene>
<dbReference type="Pfam" id="PF04738">
    <property type="entry name" value="Lant_dehydr_N"/>
    <property type="match status" value="1"/>
</dbReference>
<evidence type="ECO:0000259" key="1">
    <source>
        <dbReference type="Pfam" id="PF04738"/>
    </source>
</evidence>
<protein>
    <submittedName>
        <fullName evidence="3">Lantibiotic dehydratase</fullName>
    </submittedName>
</protein>
<dbReference type="InterPro" id="IPR006827">
    <property type="entry name" value="Lant_deHydtase_N"/>
</dbReference>
<organism evidence="3 4">
    <name type="scientific">Allokutzneria multivorans</name>
    <dbReference type="NCBI Taxonomy" id="1142134"/>
    <lineage>
        <taxon>Bacteria</taxon>
        <taxon>Bacillati</taxon>
        <taxon>Actinomycetota</taxon>
        <taxon>Actinomycetes</taxon>
        <taxon>Pseudonocardiales</taxon>
        <taxon>Pseudonocardiaceae</taxon>
        <taxon>Allokutzneria</taxon>
    </lineage>
</organism>
<comment type="caution">
    <text evidence="3">The sequence shown here is derived from an EMBL/GenBank/DDBJ whole genome shotgun (WGS) entry which is preliminary data.</text>
</comment>
<sequence>MYTVVDAALARLATSQSSEDGAEWPDLTAADGPGRVPGWRAWLRRRWSQPEFAAAVTTASPDLARRVVAVCAGEEQRVKRVRSAVISVLRYQLRATGRATPFGRFAGVAPAHFDTQAQVRLGGEHHRVHRADAVFIHRLLAELHACPELVARLPVVANGTAFVRGDRLVLGVRAADAPAVGQHRGEPAEVSVRYTPALAAILHAARERVCVNELAARLTEQFPSAARSSISMMLATLCQQRILISSLVPPMTATNPLAYLCSVLREVAAAELPAAAAILDRLEAARAALAEPEPTTSIATPAVAEAMPDVDVRVDAEITLPTLVAAETVRAAHLLTRLTPHPAGTSAWQDYHHRFLERYGLGGAVPLLELVADGGLGYPAGYRDSPLPSTPARASHRDTALLALAQNAALHRRVEVDLDEQTMTALETENPSRAPHSASTELAVRVHAHDLAALEAGEFQVVVTGAFRAAGTTSGRFLDLLDPAELARMNAAYRSVPPLQQGAVRVQVSGPPMYVDTENVARAPQVLDQQLVIGEHPSTGAALTPRELLVVADKHQLYLWSVPHQQVVEPVLFSAVEFTRYAHPLLRLCAEITGARTAACGPFSWGAAADLPFLPRLRSGRVVLTRARWRLDTTDLPDASAPWERWSAAVTAWRQTSMVPAQVEIGAGDQRLRVDLDEPSHLYLLRAQLTRHGHAVLTEGPPTGALDWIGGRAHEVIVPLASTQPSATPPVRATPRPRAPEQEHLPGAGNWLFCTLAVPAARHTAVLTGQLPELLSTWERPPPWWFLPYRDPEDHLRLRIHHAPGEFGTVAERVGAWAAELRRSGVISTARLDTYHPETGRYGHGPVLAAAESVFVADSAAALAHRSTTAAAGLDPRTLTAASLLDAATAFTGSLSEADTWLRSTVTAPEAASPRPTYTEALQLADPTNQHQAVRGLPGGEKLLAAWQRRRTALTAYRTALTVHGGPDPTTVLSALLHVHCIRVNGIDPSTERGAHRLARAAARSHTTRTRTPKDAP</sequence>
<keyword evidence="4" id="KW-1185">Reference proteome</keyword>
<dbReference type="NCBIfam" id="TIGR03891">
    <property type="entry name" value="thiopep_ocin"/>
    <property type="match status" value="1"/>
</dbReference>
<name>A0ABP7SCN5_9PSEU</name>
<accession>A0ABP7SCN5</accession>
<dbReference type="RefSeq" id="WP_344876049.1">
    <property type="nucleotide sequence ID" value="NZ_BAABAL010000012.1"/>
</dbReference>